<protein>
    <submittedName>
        <fullName evidence="1">Uncharacterized protein</fullName>
    </submittedName>
</protein>
<gene>
    <name evidence="1" type="ORF">JTE90_000089</name>
</gene>
<reference evidence="1 2" key="1">
    <citation type="journal article" date="2022" name="Nat. Ecol. Evol.">
        <title>A masculinizing supergene underlies an exaggerated male reproductive morph in a spider.</title>
        <authorList>
            <person name="Hendrickx F."/>
            <person name="De Corte Z."/>
            <person name="Sonet G."/>
            <person name="Van Belleghem S.M."/>
            <person name="Kostlbacher S."/>
            <person name="Vangestel C."/>
        </authorList>
    </citation>
    <scope>NUCLEOTIDE SEQUENCE [LARGE SCALE GENOMIC DNA]</scope>
    <source>
        <strain evidence="1">W744_W776</strain>
    </source>
</reference>
<evidence type="ECO:0000313" key="2">
    <source>
        <dbReference type="Proteomes" id="UP000827092"/>
    </source>
</evidence>
<comment type="caution">
    <text evidence="1">The sequence shown here is derived from an EMBL/GenBank/DDBJ whole genome shotgun (WGS) entry which is preliminary data.</text>
</comment>
<dbReference type="AlphaFoldDB" id="A0AAV6UB90"/>
<organism evidence="1 2">
    <name type="scientific">Oedothorax gibbosus</name>
    <dbReference type="NCBI Taxonomy" id="931172"/>
    <lineage>
        <taxon>Eukaryota</taxon>
        <taxon>Metazoa</taxon>
        <taxon>Ecdysozoa</taxon>
        <taxon>Arthropoda</taxon>
        <taxon>Chelicerata</taxon>
        <taxon>Arachnida</taxon>
        <taxon>Araneae</taxon>
        <taxon>Araneomorphae</taxon>
        <taxon>Entelegynae</taxon>
        <taxon>Araneoidea</taxon>
        <taxon>Linyphiidae</taxon>
        <taxon>Erigoninae</taxon>
        <taxon>Oedothorax</taxon>
    </lineage>
</organism>
<keyword evidence="2" id="KW-1185">Reference proteome</keyword>
<proteinExistence type="predicted"/>
<sequence length="95" mass="10492">MMFTKHPTLKEISPVKKDYIKASILHTTLQNTDSRVSHNIISKSLSPLHHLISSSTLFQFGSPKTSHYAYSSSFDLDLKIKTQPLASISCCAAVA</sequence>
<accession>A0AAV6UB90</accession>
<dbReference type="EMBL" id="JAFNEN010000495">
    <property type="protein sequence ID" value="KAG8181797.1"/>
    <property type="molecule type" value="Genomic_DNA"/>
</dbReference>
<dbReference type="Proteomes" id="UP000827092">
    <property type="component" value="Unassembled WGS sequence"/>
</dbReference>
<evidence type="ECO:0000313" key="1">
    <source>
        <dbReference type="EMBL" id="KAG8181797.1"/>
    </source>
</evidence>
<name>A0AAV6UB90_9ARAC</name>